<protein>
    <submittedName>
        <fullName evidence="9">FtsX-like permease family protein</fullName>
    </submittedName>
</protein>
<feature type="transmembrane region" description="Helical" evidence="7">
    <location>
        <begin position="846"/>
        <end position="876"/>
    </location>
</feature>
<feature type="transmembrane region" description="Helical" evidence="7">
    <location>
        <begin position="553"/>
        <end position="576"/>
    </location>
</feature>
<dbReference type="EMBL" id="JBHSPU010000017">
    <property type="protein sequence ID" value="MFC5916024.1"/>
    <property type="molecule type" value="Genomic_DNA"/>
</dbReference>
<feature type="transmembrane region" description="Helical" evidence="7">
    <location>
        <begin position="498"/>
        <end position="518"/>
    </location>
</feature>
<feature type="domain" description="ABC3 transporter permease C-terminal" evidence="8">
    <location>
        <begin position="800"/>
        <end position="916"/>
    </location>
</feature>
<proteinExistence type="inferred from homology"/>
<evidence type="ECO:0000256" key="4">
    <source>
        <dbReference type="ARBA" id="ARBA00022692"/>
    </source>
</evidence>
<feature type="transmembrane region" description="Helical" evidence="7">
    <location>
        <begin position="467"/>
        <end position="486"/>
    </location>
</feature>
<accession>A0ABW1GR73</accession>
<evidence type="ECO:0000256" key="3">
    <source>
        <dbReference type="ARBA" id="ARBA00022475"/>
    </source>
</evidence>
<feature type="transmembrane region" description="Helical" evidence="7">
    <location>
        <begin position="790"/>
        <end position="811"/>
    </location>
</feature>
<dbReference type="InterPro" id="IPR003838">
    <property type="entry name" value="ABC3_permease_C"/>
</dbReference>
<comment type="subcellular location">
    <subcellularLocation>
        <location evidence="1">Cell membrane</location>
        <topology evidence="1">Multi-pass membrane protein</topology>
    </subcellularLocation>
</comment>
<comment type="caution">
    <text evidence="9">The sequence shown here is derived from an EMBL/GenBank/DDBJ whole genome shotgun (WGS) entry which is preliminary data.</text>
</comment>
<dbReference type="PANTHER" id="PTHR30489">
    <property type="entry name" value="LIPOPROTEIN-RELEASING SYSTEM TRANSMEMBRANE PROTEIN LOLE"/>
    <property type="match status" value="1"/>
</dbReference>
<sequence>MTPPSVRTGHHPADAPWVRTRLRTAPGTAWALALLVLVTSFLAALFPRAVEHQAIEGLRHDITAADPARSVLELNSPQPSLQLSPAEREAAVRGAALKTVHDKARAALPAKVRPGATDSAYGFRTSRPTPALERWLPRPEGADPQLNYASVSDLRGHATLRSGSWAAVRGPVTEDTGEVEGVVTEETAKALRIVPGATIAVPTRAGEHLTVRITGIVAPRAPRSTYWSAEPLFRTPALVPEPETTPPSLDPPRYYWTATVLLPQDAAPALLGSTGEPEMFWRFAPDSSALTATDVPGLRSALASLENGPGLVRLRAVAGDDAAFRTDLDQILAGYDTLRTAIEPVVTVAAVGAGTVAAVVLLMTAGLIGGRRREELALLRARGGSLAGLGGRLLAETAVVAVPAAVLGLLAALPFFGSARPWPSVAGPVAVAVLICVAVPVGAVLPHRRPRLPGTRDDLMHARPSRLRTVAELTVLVLAVGAVAGLRRRGTTGGGDLLLSAAPVLVGLIAALVLVRLLPWPLRLASRAVARRRGAVGFLSLTRAGRSSAGGALPLLALLLALTTAAFGGSVLAGIADARDRAAVLTVGADARISGLLDAAPLPARLLREIRAADGVRQVAEVQVVSGVPLPPGADGSGMKKAVVLGVDPDTYAKLARTADLGTFPADRLRAPGSKDKAGSTVVPVITSPSVAADLGDGPRDLTTPAGDLRVRVAGTLPRTAAVPDHEFLIVDTAALTRQWTTTLLVAGDPDPKALRAVVRHAGKDISVRLRAEERATFVDTPMQRGAGGIYAAAVVAGAGYALLAVLLSLLRTAPERTALLARLRTMGLTSRQGRRLLVLESLPHALPAALGGLLVGWATIVLLASGVDLAGLALFNGPGTTVPDAAPLRPDPWSLTLPALGVVVLTVGAAAAQAWWAGRRGSITELRSGDPR</sequence>
<reference evidence="10" key="1">
    <citation type="journal article" date="2019" name="Int. J. Syst. Evol. Microbiol.">
        <title>The Global Catalogue of Microorganisms (GCM) 10K type strain sequencing project: providing services to taxonomists for standard genome sequencing and annotation.</title>
        <authorList>
            <consortium name="The Broad Institute Genomics Platform"/>
            <consortium name="The Broad Institute Genome Sequencing Center for Infectious Disease"/>
            <person name="Wu L."/>
            <person name="Ma J."/>
        </authorList>
    </citation>
    <scope>NUCLEOTIDE SEQUENCE [LARGE SCALE GENOMIC DNA]</scope>
    <source>
        <strain evidence="10">JCM 4147</strain>
    </source>
</reference>
<name>A0ABW1GR73_9ACTN</name>
<keyword evidence="4 7" id="KW-0812">Transmembrane</keyword>
<dbReference type="PANTHER" id="PTHR30489:SF0">
    <property type="entry name" value="LIPOPROTEIN-RELEASING SYSTEM TRANSMEMBRANE PROTEIN LOLE"/>
    <property type="match status" value="1"/>
</dbReference>
<evidence type="ECO:0000313" key="10">
    <source>
        <dbReference type="Proteomes" id="UP001596200"/>
    </source>
</evidence>
<keyword evidence="6 7" id="KW-0472">Membrane</keyword>
<feature type="transmembrane region" description="Helical" evidence="7">
    <location>
        <begin position="896"/>
        <end position="918"/>
    </location>
</feature>
<dbReference type="RefSeq" id="WP_344509142.1">
    <property type="nucleotide sequence ID" value="NZ_BAAATU010000009.1"/>
</dbReference>
<feature type="transmembrane region" description="Helical" evidence="7">
    <location>
        <begin position="425"/>
        <end position="446"/>
    </location>
</feature>
<keyword evidence="3" id="KW-1003">Cell membrane</keyword>
<evidence type="ECO:0000256" key="6">
    <source>
        <dbReference type="ARBA" id="ARBA00023136"/>
    </source>
</evidence>
<feature type="transmembrane region" description="Helical" evidence="7">
    <location>
        <begin position="29"/>
        <end position="46"/>
    </location>
</feature>
<organism evidence="9 10">
    <name type="scientific">Streptomyces pulveraceus</name>
    <dbReference type="NCBI Taxonomy" id="68258"/>
    <lineage>
        <taxon>Bacteria</taxon>
        <taxon>Bacillati</taxon>
        <taxon>Actinomycetota</taxon>
        <taxon>Actinomycetes</taxon>
        <taxon>Kitasatosporales</taxon>
        <taxon>Streptomycetaceae</taxon>
        <taxon>Streptomyces</taxon>
    </lineage>
</organism>
<feature type="transmembrane region" description="Helical" evidence="7">
    <location>
        <begin position="345"/>
        <end position="368"/>
    </location>
</feature>
<feature type="transmembrane region" description="Helical" evidence="7">
    <location>
        <begin position="389"/>
        <end position="413"/>
    </location>
</feature>
<evidence type="ECO:0000259" key="8">
    <source>
        <dbReference type="Pfam" id="PF02687"/>
    </source>
</evidence>
<keyword evidence="5 7" id="KW-1133">Transmembrane helix</keyword>
<evidence type="ECO:0000313" key="9">
    <source>
        <dbReference type="EMBL" id="MFC5916024.1"/>
    </source>
</evidence>
<comment type="similarity">
    <text evidence="2">Belongs to the ABC-4 integral membrane protein family. LolC/E subfamily.</text>
</comment>
<gene>
    <name evidence="9" type="ORF">ACFP1B_21745</name>
</gene>
<evidence type="ECO:0000256" key="7">
    <source>
        <dbReference type="SAM" id="Phobius"/>
    </source>
</evidence>
<evidence type="ECO:0000256" key="5">
    <source>
        <dbReference type="ARBA" id="ARBA00022989"/>
    </source>
</evidence>
<keyword evidence="10" id="KW-1185">Reference proteome</keyword>
<evidence type="ECO:0000256" key="1">
    <source>
        <dbReference type="ARBA" id="ARBA00004651"/>
    </source>
</evidence>
<dbReference type="Proteomes" id="UP001596200">
    <property type="component" value="Unassembled WGS sequence"/>
</dbReference>
<evidence type="ECO:0000256" key="2">
    <source>
        <dbReference type="ARBA" id="ARBA00005236"/>
    </source>
</evidence>
<dbReference type="Pfam" id="PF02687">
    <property type="entry name" value="FtsX"/>
    <property type="match status" value="1"/>
</dbReference>
<dbReference type="InterPro" id="IPR051447">
    <property type="entry name" value="Lipoprotein-release_system"/>
</dbReference>